<dbReference type="OrthoDB" id="1550554at2"/>
<name>A0A2V4C3X1_9FLAO</name>
<dbReference type="Pfam" id="PF20247">
    <property type="entry name" value="DUF6602"/>
    <property type="match status" value="1"/>
</dbReference>
<evidence type="ECO:0000259" key="1">
    <source>
        <dbReference type="Pfam" id="PF20247"/>
    </source>
</evidence>
<feature type="domain" description="DUF6602" evidence="1">
    <location>
        <begin position="22"/>
        <end position="116"/>
    </location>
</feature>
<sequence>MDISTIADLLDEFVSAEREILNKQDIKHPTTIGAMYEGLTESVLKRSLFEGLNLKVIKNSFITGCATEFDVMLVEGEGERIPYTERYKYRPEQVIAVIQVKKNLYSKDIKEGFSNLQFLVDNYDPVTSENFIGRLFRDAFKTVCRKDITSYESGELTKHEHSVFTTLKIEAVLPVRIIWGYNGFANEFSFRESFSKYLEANVTTDLNNIIPGFGPHNFPSLIFSGQYSMIKHNGMPFGSTIKDENWWPFYSSTSYNTTKLFLETIWTRLSYKFEHLPMKIFGEDLTMEPVNRFLDCRLQGIEGNYGWQYSYFELSKSSLKQHTEALIWEPAELDIIQHAIIGELCMRQEIDLAAEQQLEFFVTRNGAYKSLNDFLEKLKSTGLVFVEGGKLKLLTDNCQCGMLPNGKFVAGENKSGRFTRWFNKEIAKLQQQKNDPADKLQK</sequence>
<dbReference type="Proteomes" id="UP000247903">
    <property type="component" value="Unassembled WGS sequence"/>
</dbReference>
<accession>A0A2V4C3X1</accession>
<dbReference type="EMBL" id="QJHK01000007">
    <property type="protein sequence ID" value="PXY40894.1"/>
    <property type="molecule type" value="Genomic_DNA"/>
</dbReference>
<evidence type="ECO:0000313" key="2">
    <source>
        <dbReference type="EMBL" id="PXY40894.1"/>
    </source>
</evidence>
<gene>
    <name evidence="2" type="ORF">DMB65_09965</name>
</gene>
<reference evidence="2 3" key="1">
    <citation type="submission" date="2018-05" db="EMBL/GenBank/DDBJ databases">
        <title>Flavobacterium sp. strain IMCC34759, incomplete genome.</title>
        <authorList>
            <person name="Joung Y."/>
            <person name="Cho J."/>
        </authorList>
    </citation>
    <scope>NUCLEOTIDE SEQUENCE [LARGE SCALE GENOMIC DNA]</scope>
    <source>
        <strain evidence="2 3">IMCC34759</strain>
    </source>
</reference>
<organism evidence="2 3">
    <name type="scientific">Flavobacterium cheongpyeongense</name>
    <dbReference type="NCBI Taxonomy" id="2212651"/>
    <lineage>
        <taxon>Bacteria</taxon>
        <taxon>Pseudomonadati</taxon>
        <taxon>Bacteroidota</taxon>
        <taxon>Flavobacteriia</taxon>
        <taxon>Flavobacteriales</taxon>
        <taxon>Flavobacteriaceae</taxon>
        <taxon>Flavobacterium</taxon>
    </lineage>
</organism>
<evidence type="ECO:0000313" key="3">
    <source>
        <dbReference type="Proteomes" id="UP000247903"/>
    </source>
</evidence>
<keyword evidence="3" id="KW-1185">Reference proteome</keyword>
<comment type="caution">
    <text evidence="2">The sequence shown here is derived from an EMBL/GenBank/DDBJ whole genome shotgun (WGS) entry which is preliminary data.</text>
</comment>
<dbReference type="RefSeq" id="WP_110306502.1">
    <property type="nucleotide sequence ID" value="NZ_QJHK01000007.1"/>
</dbReference>
<proteinExistence type="predicted"/>
<protein>
    <recommendedName>
        <fullName evidence="1">DUF6602 domain-containing protein</fullName>
    </recommendedName>
</protein>
<dbReference type="InterPro" id="IPR046537">
    <property type="entry name" value="DUF6602"/>
</dbReference>
<dbReference type="AlphaFoldDB" id="A0A2V4C3X1"/>